<proteinExistence type="predicted"/>
<protein>
    <submittedName>
        <fullName evidence="1">Uncharacterized protein</fullName>
    </submittedName>
</protein>
<gene>
    <name evidence="1" type="primary">sle_00610</name>
</gene>
<reference evidence="1 2" key="1">
    <citation type="submission" date="2015-02" db="EMBL/GenBank/DDBJ databases">
        <authorList>
            <person name="Gomez-Escribano P.J."/>
        </authorList>
    </citation>
    <scope>NUCLEOTIDE SEQUENCE [LARGE SCALE GENOMIC DNA]</scope>
    <source>
        <strain evidence="2">C34 (DSM 42122 / NRRL B-24963)</strain>
    </source>
</reference>
<dbReference type="Proteomes" id="UP000035016">
    <property type="component" value="Chromosome Chromosome"/>
</dbReference>
<accession>A0A0F7VMX2</accession>
<dbReference type="PROSITE" id="PS51257">
    <property type="entry name" value="PROKAR_LIPOPROTEIN"/>
    <property type="match status" value="1"/>
</dbReference>
<dbReference type="RefSeq" id="WP_029381923.1">
    <property type="nucleotide sequence ID" value="NZ_AZSD01000071.1"/>
</dbReference>
<dbReference type="EMBL" id="LN831790">
    <property type="protein sequence ID" value="CQR59523.1"/>
    <property type="molecule type" value="Genomic_DNA"/>
</dbReference>
<evidence type="ECO:0000313" key="1">
    <source>
        <dbReference type="EMBL" id="CQR59523.1"/>
    </source>
</evidence>
<sequence>MTTTPDRLDLPARRRRNARLIAALTQLIGACAEAAGTVYRPIAAAPPSQEGVEVDLLPCLQVSLSAAPLLDKARAEDDARWPAAVARERAAAKQTFAARCALAAAGEVFEPDGPLGPHEQAAAMELASAGEDVAARWRHDPEEAVALVQELVGSGEFTEDEVLDDAVDSAVLTGLLTLQEVRTASDPSAAAELCLHAVPHIALAVTLASADLD</sequence>
<dbReference type="AlphaFoldDB" id="A0A0F7VMX2"/>
<name>A0A0F7VMX2_STRLW</name>
<organism evidence="1 2">
    <name type="scientific">Streptomyces leeuwenhoekii</name>
    <dbReference type="NCBI Taxonomy" id="1437453"/>
    <lineage>
        <taxon>Bacteria</taxon>
        <taxon>Bacillati</taxon>
        <taxon>Actinomycetota</taxon>
        <taxon>Actinomycetes</taxon>
        <taxon>Kitasatosporales</taxon>
        <taxon>Streptomycetaceae</taxon>
        <taxon>Streptomyces</taxon>
    </lineage>
</organism>
<evidence type="ECO:0000313" key="2">
    <source>
        <dbReference type="Proteomes" id="UP000035016"/>
    </source>
</evidence>
<dbReference type="KEGG" id="sle:sle_00610"/>